<keyword evidence="11" id="KW-1185">Reference proteome</keyword>
<feature type="domain" description="G-protein coupled receptors family 3 profile" evidence="10">
    <location>
        <begin position="1506"/>
        <end position="1759"/>
    </location>
</feature>
<feature type="transmembrane region" description="Helical" evidence="8">
    <location>
        <begin position="1505"/>
        <end position="1530"/>
    </location>
</feature>
<feature type="transmembrane region" description="Helical" evidence="8">
    <location>
        <begin position="1617"/>
        <end position="1638"/>
    </location>
</feature>
<evidence type="ECO:0000256" key="5">
    <source>
        <dbReference type="ARBA" id="ARBA00023170"/>
    </source>
</evidence>
<dbReference type="InterPro" id="IPR001828">
    <property type="entry name" value="ANF_lig-bd_rcpt"/>
</dbReference>
<dbReference type="InterPro" id="IPR017978">
    <property type="entry name" value="GPCR_3_C"/>
</dbReference>
<accession>A0A1S3JWS9</accession>
<keyword evidence="6" id="KW-0325">Glycoprotein</keyword>
<feature type="transmembrane region" description="Helical" evidence="8">
    <location>
        <begin position="1704"/>
        <end position="1727"/>
    </location>
</feature>
<feature type="transmembrane region" description="Helical" evidence="8">
    <location>
        <begin position="1542"/>
        <end position="1564"/>
    </location>
</feature>
<dbReference type="Pfam" id="PF00003">
    <property type="entry name" value="7tm_3"/>
    <property type="match status" value="1"/>
</dbReference>
<dbReference type="GO" id="GO:0016020">
    <property type="term" value="C:membrane"/>
    <property type="evidence" value="ECO:0007669"/>
    <property type="project" value="UniProtKB-SubCell"/>
</dbReference>
<dbReference type="InterPro" id="IPR050726">
    <property type="entry name" value="mGluR"/>
</dbReference>
<dbReference type="PROSITE" id="PS50259">
    <property type="entry name" value="G_PROTEIN_RECEP_F3_4"/>
    <property type="match status" value="1"/>
</dbReference>
<keyword evidence="2 8" id="KW-0812">Transmembrane</keyword>
<keyword evidence="3 8" id="KW-1133">Transmembrane helix</keyword>
<dbReference type="FunFam" id="3.40.50.2300:FF:000145">
    <property type="entry name" value="Glutamate receptor, metabotropic"/>
    <property type="match status" value="2"/>
</dbReference>
<evidence type="ECO:0000256" key="2">
    <source>
        <dbReference type="ARBA" id="ARBA00022692"/>
    </source>
</evidence>
<keyword evidence="4 8" id="KW-0472">Membrane</keyword>
<dbReference type="InParanoid" id="A0A1S3JWS9"/>
<organism evidence="11 12">
    <name type="scientific">Lingula anatina</name>
    <name type="common">Brachiopod</name>
    <name type="synonym">Lingula unguis</name>
    <dbReference type="NCBI Taxonomy" id="7574"/>
    <lineage>
        <taxon>Eukaryota</taxon>
        <taxon>Metazoa</taxon>
        <taxon>Spiralia</taxon>
        <taxon>Lophotrochozoa</taxon>
        <taxon>Brachiopoda</taxon>
        <taxon>Linguliformea</taxon>
        <taxon>Lingulata</taxon>
        <taxon>Lingulida</taxon>
        <taxon>Linguloidea</taxon>
        <taxon>Lingulidae</taxon>
        <taxon>Lingula</taxon>
    </lineage>
</organism>
<dbReference type="RefSeq" id="XP_013414762.1">
    <property type="nucleotide sequence ID" value="XM_013559308.1"/>
</dbReference>
<evidence type="ECO:0000256" key="8">
    <source>
        <dbReference type="SAM" id="Phobius"/>
    </source>
</evidence>
<feature type="chain" id="PRO_5010310127" evidence="9">
    <location>
        <begin position="20"/>
        <end position="1832"/>
    </location>
</feature>
<evidence type="ECO:0000259" key="10">
    <source>
        <dbReference type="PROSITE" id="PS50259"/>
    </source>
</evidence>
<evidence type="ECO:0000256" key="3">
    <source>
        <dbReference type="ARBA" id="ARBA00022989"/>
    </source>
</evidence>
<evidence type="ECO:0000256" key="1">
    <source>
        <dbReference type="ARBA" id="ARBA00004141"/>
    </source>
</evidence>
<dbReference type="PRINTS" id="PR00248">
    <property type="entry name" value="GPCRMGR"/>
</dbReference>
<dbReference type="OMA" id="PYFNEYW"/>
<dbReference type="OrthoDB" id="425344at2759"/>
<dbReference type="Pfam" id="PF01094">
    <property type="entry name" value="ANF_receptor"/>
    <property type="match status" value="3"/>
</dbReference>
<name>A0A1S3JWS9_LINAN</name>
<comment type="subcellular location">
    <subcellularLocation>
        <location evidence="1">Membrane</location>
        <topology evidence="1">Multi-pass membrane protein</topology>
    </subcellularLocation>
</comment>
<dbReference type="STRING" id="7574.A0A1S3JWS9"/>
<evidence type="ECO:0000256" key="7">
    <source>
        <dbReference type="SAM" id="MobiDB-lite"/>
    </source>
</evidence>
<dbReference type="PANTHER" id="PTHR24060">
    <property type="entry name" value="METABOTROPIC GLUTAMATE RECEPTOR"/>
    <property type="match status" value="1"/>
</dbReference>
<evidence type="ECO:0000313" key="12">
    <source>
        <dbReference type="RefSeq" id="XP_013414762.1"/>
    </source>
</evidence>
<dbReference type="Gene3D" id="3.40.50.2300">
    <property type="match status" value="6"/>
</dbReference>
<dbReference type="GO" id="GO:0004930">
    <property type="term" value="F:G protein-coupled receptor activity"/>
    <property type="evidence" value="ECO:0007669"/>
    <property type="project" value="InterPro"/>
</dbReference>
<dbReference type="InterPro" id="IPR028082">
    <property type="entry name" value="Peripla_BP_I"/>
</dbReference>
<gene>
    <name evidence="12" type="primary">LOC106176781</name>
</gene>
<keyword evidence="9" id="KW-0732">Signal</keyword>
<feature type="signal peptide" evidence="9">
    <location>
        <begin position="1"/>
        <end position="19"/>
    </location>
</feature>
<feature type="region of interest" description="Disordered" evidence="7">
    <location>
        <begin position="1806"/>
        <end position="1832"/>
    </location>
</feature>
<proteinExistence type="predicted"/>
<reference evidence="12" key="1">
    <citation type="submission" date="2025-08" db="UniProtKB">
        <authorList>
            <consortium name="RefSeq"/>
        </authorList>
    </citation>
    <scope>IDENTIFICATION</scope>
    <source>
        <tissue evidence="12">Gonads</tissue>
    </source>
</reference>
<dbReference type="InterPro" id="IPR000337">
    <property type="entry name" value="GPCR_3"/>
</dbReference>
<feature type="transmembrane region" description="Helical" evidence="8">
    <location>
        <begin position="1672"/>
        <end position="1692"/>
    </location>
</feature>
<dbReference type="Proteomes" id="UP000085678">
    <property type="component" value="Unplaced"/>
</dbReference>
<evidence type="ECO:0000256" key="6">
    <source>
        <dbReference type="ARBA" id="ARBA00023180"/>
    </source>
</evidence>
<dbReference type="KEGG" id="lak:106176781"/>
<feature type="transmembrane region" description="Helical" evidence="8">
    <location>
        <begin position="1733"/>
        <end position="1753"/>
    </location>
</feature>
<evidence type="ECO:0000256" key="4">
    <source>
        <dbReference type="ARBA" id="ARBA00023136"/>
    </source>
</evidence>
<evidence type="ECO:0000313" key="11">
    <source>
        <dbReference type="Proteomes" id="UP000085678"/>
    </source>
</evidence>
<sequence length="1832" mass="203454">MGWRLIFAVLVVTVPYSTTQTCQRTRVGKLGGSIIFGAAFNIHQQAVGGQGCSDRVNADAIQRLEAAHFAVKTLNDQSFMPGITFGIRSYDDCGIASTGVQRALDYLSERESYIDESGEVCPADVMFPGFIASMYSGVTAKIATFLNNIPMATVSYASHSLELSDTSRFPYFQRLVPSASTSVQVLMSILSKLSWTHVSLLVGSDPYAQDLKSSFLHLASLNDVCIMTVQSVDNADATINFQSVIAELATASAKGAHGVIIMTIPEITMRFFEAVKSQAAVPGVASLQWIMGLPFHDEAAYSHLKDTIRGLIAFYEYSGTIPAFQEYFLSLTPENNTANPFFGSYWEQVNNCTLNATCASSQNYSRAEDYKQQQFVSETIASVYTFAHALKSAHTALCGGTPGLCGNLVNLSPKEMMKYLRQVKFTHLDGRPIAFKENGEAMHTQYGIQNIQLTGSSYDIAEVGTWVEGNLTLTGSVKMYDKDGHGVLGYINSTCDNTCTCTNVQQDNRFSRFDDGDVFILGIFNIHGKGKDVQECSKTVLQTNLMGNLEAFFYALEKVNNDPTVLPNVRLGGLVMDNCRFHPDRVLRQLSSILLKDVKVLNSQGKSIPLLGALSGITSGSALYINDFLDQYRLPHISFTSSSALLSDKAKHPRFLRVIGSDVAQAQAMVDIVKTMNWTYVTTVFSDSPYGRSGMKQFLKLAKKEGICVATQVMFEEYFVTQPHAVDNIIQYMIAGVFPEANVVVMFVSESHARAILEAKERYLGNKTNKVIWLAADAWGPYESVPSGLEKIARGAITLGFHTAPSVEFGQYLRNLTLASNTRNVWFNEFWEQHFECDLSGIGKYGVGCSSNLSLNAHDIQQYQVSVTNVVDSVYVYAKALEMFLKDACPETPDQLCSEAAASLDRVFSYMKGLEYNGSSGMRVAFDTFGDGVPRYDVFNYQKVGENTHGYKKVGTWIDSVLDLNVEKLYSYRNNDTALSMASDVISVCKKSPCKCSTVEVMDMPFTEQYTEFTLLGYFPLHAQGRGDLPCGEIQLGMYQQLLAFYYAIDQINKNATIMPGAKVGYMVWDTCSSPAHGEFVFEGFDLNLRLYNQPPDIPILTQVLAMIGGYQSDVTASISYANQRGYHLVQISPSASAVELGNRTSHPRFLRTVPPDTAMMEAMVELLRDFGWTYISIVYSNSSASRAKFNTFKGVLTRNGICIAVVQMIDPNFMSDAQYDRIIQNLTTYNGAVGVAIFANENEIRQLLLSGKRQNSAGRFVWLSGDDWGKNLKIVDGVNEIARGSFTLMPDSGADATFDRYIENLTVNSFPRDPWYKEFWEEHFQCSLQYGGKYDKACTGAETFKVKPLLQHSYTTSTINAVYAYALGLTNMYMKKCGRVDLFYCIDKIPGLDKDVKALYDEIRQLRYTGADGRSFYFTGNGDGALRYKVLNYQPGRESDYVEVGYWENGELTLNFSAFKMYDEKGNSIRPKSRCPGTCTHCIYQRPEIDTTRVPLKFEEHRSIWGVVVITVTVLGVVFAFIIMIFFIFNHNHPVVAGATSSLSFILLLGIILLYLLNFAIMFSDVWATCGIKRFGLGFFYTLIFTALLMKIIRIRRIFNKANVSMKPSFVGGPSNSLAACILLLIELVLVIEWLVLQPPNIELHLDNVSTDPDYPLYDIDWRCTHSKESLVISLVYVYLLILATLIVGFNACKAGDFQRESLCILLSTIGTILIVVAWLCVYMLMPREWEKPAVCIGITANATLILCVMFTPKMLVMTSGQTATPKGTRSTSSLEYDATYIASRDSRDVVGLVGMTNRSYEDDSDLVNPRYTGRSNVSSSIGGPKPVASF</sequence>
<protein>
    <submittedName>
        <fullName evidence="12">Uncharacterized protein LOC106176781 isoform X1</fullName>
    </submittedName>
</protein>
<feature type="transmembrane region" description="Helical" evidence="8">
    <location>
        <begin position="1576"/>
        <end position="1596"/>
    </location>
</feature>
<evidence type="ECO:0000256" key="9">
    <source>
        <dbReference type="SAM" id="SignalP"/>
    </source>
</evidence>
<dbReference type="SUPFAM" id="SSF53822">
    <property type="entry name" value="Periplasmic binding protein-like I"/>
    <property type="match status" value="3"/>
</dbReference>
<keyword evidence="5" id="KW-0675">Receptor</keyword>
<dbReference type="GeneID" id="106176781"/>